<evidence type="ECO:0000256" key="5">
    <source>
        <dbReference type="SAM" id="Coils"/>
    </source>
</evidence>
<dbReference type="GO" id="GO:0080115">
    <property type="term" value="F:myosin XI tail binding"/>
    <property type="evidence" value="ECO:0007669"/>
    <property type="project" value="UniProtKB-ARBA"/>
</dbReference>
<evidence type="ECO:0000259" key="6">
    <source>
        <dbReference type="PROSITE" id="PS51775"/>
    </source>
</evidence>
<dbReference type="PANTHER" id="PTHR31422:SF1">
    <property type="entry name" value="GTD-BINDING DOMAIN-CONTAINING PROTEIN"/>
    <property type="match status" value="1"/>
</dbReference>
<protein>
    <recommendedName>
        <fullName evidence="6">GTD-binding domain-containing protein</fullName>
    </recommendedName>
</protein>
<dbReference type="EMBL" id="SZYD01000019">
    <property type="protein sequence ID" value="KAD2394225.1"/>
    <property type="molecule type" value="Genomic_DNA"/>
</dbReference>
<dbReference type="PANTHER" id="PTHR31422">
    <property type="entry name" value="BNAANNG28530D PROTEIN"/>
    <property type="match status" value="1"/>
</dbReference>
<sequence length="471" mass="53734">MNSTMAVEPDIKSLKEALCAQQRILQKLYHELDVEREAAATAASEAMSMILRLQGEKAAVKMEAEQYKRLAEEKMNHAEESMEIFDEIMYHKEMEIASLDYQVQAYRYKLLSLGFDDLGVHEIKFPEYLLQRNESLAGETSSRTPPKRLTLPNLKKGIIERDRSITEDPDMIAKIVEESLRNDEHNQNSHLGNKRECSSSMDIRSYLEQIQELDKVVENIVGDQSLCSNTAKTSRCSSVPSKFNDMDHLQYSQRSSDDKLCSDTCSPSVCDVFEVPLIEETLCTDEGKSVFKDEGKSIFKDDDKKIKKLTSFPKLPVKSHNKDETDSGKKCLPLTHKHGKVVSLGDGTKDDCPLALIQPNMTTEIINGEHVEQERATSREERSLRLLCEINEKLDLIQYEIRSRNTKVNEFSSNCELPMLQLREVVGVHGRRRWGISGFDCLHNHHKDHEYALICLDLPSKRALFLDYGNA</sequence>
<dbReference type="PROSITE" id="PS51775">
    <property type="entry name" value="GTD_BINDING"/>
    <property type="match status" value="1"/>
</dbReference>
<evidence type="ECO:0000256" key="1">
    <source>
        <dbReference type="ARBA" id="ARBA00004370"/>
    </source>
</evidence>
<proteinExistence type="predicted"/>
<keyword evidence="3" id="KW-1133">Transmembrane helix</keyword>
<comment type="caution">
    <text evidence="7">The sequence shown here is derived from an EMBL/GenBank/DDBJ whole genome shotgun (WGS) entry which is preliminary data.</text>
</comment>
<accession>A0A5N6LPW8</accession>
<evidence type="ECO:0000256" key="3">
    <source>
        <dbReference type="ARBA" id="ARBA00022989"/>
    </source>
</evidence>
<dbReference type="Pfam" id="PF04576">
    <property type="entry name" value="Zein-binding"/>
    <property type="match status" value="1"/>
</dbReference>
<keyword evidence="5" id="KW-0175">Coiled coil</keyword>
<organism evidence="7 8">
    <name type="scientific">Mikania micrantha</name>
    <name type="common">bitter vine</name>
    <dbReference type="NCBI Taxonomy" id="192012"/>
    <lineage>
        <taxon>Eukaryota</taxon>
        <taxon>Viridiplantae</taxon>
        <taxon>Streptophyta</taxon>
        <taxon>Embryophyta</taxon>
        <taxon>Tracheophyta</taxon>
        <taxon>Spermatophyta</taxon>
        <taxon>Magnoliopsida</taxon>
        <taxon>eudicotyledons</taxon>
        <taxon>Gunneridae</taxon>
        <taxon>Pentapetalae</taxon>
        <taxon>asterids</taxon>
        <taxon>campanulids</taxon>
        <taxon>Asterales</taxon>
        <taxon>Asteraceae</taxon>
        <taxon>Asteroideae</taxon>
        <taxon>Heliantheae alliance</taxon>
        <taxon>Eupatorieae</taxon>
        <taxon>Mikania</taxon>
    </lineage>
</organism>
<dbReference type="AlphaFoldDB" id="A0A5N6LPW8"/>
<dbReference type="Proteomes" id="UP000326396">
    <property type="component" value="Linkage Group LG9"/>
</dbReference>
<keyword evidence="4" id="KW-0472">Membrane</keyword>
<name>A0A5N6LPW8_9ASTR</name>
<gene>
    <name evidence="7" type="ORF">E3N88_41202</name>
</gene>
<keyword evidence="2" id="KW-0812">Transmembrane</keyword>
<evidence type="ECO:0000256" key="2">
    <source>
        <dbReference type="ARBA" id="ARBA00022692"/>
    </source>
</evidence>
<comment type="subcellular location">
    <subcellularLocation>
        <location evidence="1">Membrane</location>
    </subcellularLocation>
</comment>
<dbReference type="OrthoDB" id="1105498at2759"/>
<reference evidence="7 8" key="1">
    <citation type="submission" date="2019-05" db="EMBL/GenBank/DDBJ databases">
        <title>Mikania micrantha, genome provides insights into the molecular mechanism of rapid growth.</title>
        <authorList>
            <person name="Liu B."/>
        </authorList>
    </citation>
    <scope>NUCLEOTIDE SEQUENCE [LARGE SCALE GENOMIC DNA]</scope>
    <source>
        <strain evidence="7">NLD-2019</strain>
        <tissue evidence="7">Leaf</tissue>
    </source>
</reference>
<dbReference type="InterPro" id="IPR007656">
    <property type="entry name" value="GTD-bd"/>
</dbReference>
<evidence type="ECO:0000256" key="4">
    <source>
        <dbReference type="ARBA" id="ARBA00023136"/>
    </source>
</evidence>
<feature type="coiled-coil region" evidence="5">
    <location>
        <begin position="50"/>
        <end position="81"/>
    </location>
</feature>
<dbReference type="GO" id="GO:0016020">
    <property type="term" value="C:membrane"/>
    <property type="evidence" value="ECO:0007669"/>
    <property type="project" value="UniProtKB-SubCell"/>
</dbReference>
<evidence type="ECO:0000313" key="8">
    <source>
        <dbReference type="Proteomes" id="UP000326396"/>
    </source>
</evidence>
<feature type="domain" description="GTD-binding" evidence="6">
    <location>
        <begin position="9"/>
        <end position="107"/>
    </location>
</feature>
<keyword evidence="8" id="KW-1185">Reference proteome</keyword>
<evidence type="ECO:0000313" key="7">
    <source>
        <dbReference type="EMBL" id="KAD2394225.1"/>
    </source>
</evidence>